<accession>A0A375CPH5</accession>
<dbReference type="Proteomes" id="UP000257016">
    <property type="component" value="Unassembled WGS sequence"/>
</dbReference>
<reference evidence="6 7" key="1">
    <citation type="submission" date="2018-01" db="EMBL/GenBank/DDBJ databases">
        <authorList>
            <person name="Clerissi C."/>
        </authorList>
    </citation>
    <scope>NUCLEOTIDE SEQUENCE [LARGE SCALE GENOMIC DNA]</scope>
    <source>
        <strain evidence="3">Cupriavidus taiwanensis LMG 19430</strain>
        <strain evidence="2">Cupriavidus taiwanensis STM 3521</strain>
        <strain evidence="4">Cupriavidus taiwanensis STM 6021</strain>
        <strain evidence="5">Cupriavidus taiwanensis SWF 66322</strain>
        <plasmid evidence="8">cbm2586_p</plasmid>
        <plasmid evidence="7">cbm2589_p</plasmid>
        <plasmid evidence="9">cbm2594_p</plasmid>
        <plasmid evidence="5">CBM2636p</plasmid>
        <plasmid evidence="6">cbm2636p</plasmid>
    </source>
</reference>
<evidence type="ECO:0000313" key="6">
    <source>
        <dbReference type="Proteomes" id="UP000254259"/>
    </source>
</evidence>
<name>A0A375CPH5_9BURK</name>
<geneLocation type="plasmid" evidence="8">
    <name>cbm2586_p</name>
</geneLocation>
<feature type="compositionally biased region" description="Polar residues" evidence="1">
    <location>
        <begin position="21"/>
        <end position="31"/>
    </location>
</feature>
<keyword evidence="5" id="KW-0614">Plasmid</keyword>
<evidence type="ECO:0000313" key="9">
    <source>
        <dbReference type="Proteomes" id="UP000257139"/>
    </source>
</evidence>
<dbReference type="EMBL" id="OFSP01000068">
    <property type="protein sequence ID" value="SOY76775.1"/>
    <property type="molecule type" value="Genomic_DNA"/>
</dbReference>
<dbReference type="Proteomes" id="UP000254259">
    <property type="component" value="Plasmid CBM2636p"/>
</dbReference>
<dbReference type="EMBL" id="OFSN01000057">
    <property type="protein sequence ID" value="SOY78022.1"/>
    <property type="molecule type" value="Genomic_DNA"/>
</dbReference>
<proteinExistence type="predicted"/>
<evidence type="ECO:0000313" key="8">
    <source>
        <dbReference type="Proteomes" id="UP000257016"/>
    </source>
</evidence>
<dbReference type="Proteomes" id="UP000257139">
    <property type="component" value="Plasmid CBM2594_p"/>
</dbReference>
<evidence type="ECO:0000313" key="2">
    <source>
        <dbReference type="EMBL" id="SOY76775.1"/>
    </source>
</evidence>
<dbReference type="AlphaFoldDB" id="A0A375CPH5"/>
<dbReference type="EMBL" id="OGUU01000034">
    <property type="protein sequence ID" value="SPC25283.1"/>
    <property type="molecule type" value="Genomic_DNA"/>
</dbReference>
<gene>
    <name evidence="3" type="ORF">CBM2586_P360005</name>
    <name evidence="2" type="ORF">CBM2589_P350007</name>
    <name evidence="4" type="ORF">CBM2594_P280004</name>
    <name evidence="5" type="ORF">CBM2636_P20348</name>
</gene>
<geneLocation type="plasmid" evidence="6">
    <name>cbm2636p</name>
</geneLocation>
<evidence type="ECO:0000313" key="7">
    <source>
        <dbReference type="Proteomes" id="UP000256297"/>
    </source>
</evidence>
<organism evidence="4 9">
    <name type="scientific">Cupriavidus taiwanensis</name>
    <dbReference type="NCBI Taxonomy" id="164546"/>
    <lineage>
        <taxon>Bacteria</taxon>
        <taxon>Pseudomonadati</taxon>
        <taxon>Pseudomonadota</taxon>
        <taxon>Betaproteobacteria</taxon>
        <taxon>Burkholderiales</taxon>
        <taxon>Burkholderiaceae</taxon>
        <taxon>Cupriavidus</taxon>
    </lineage>
</organism>
<protein>
    <submittedName>
        <fullName evidence="4">Uncharacterized protein</fullName>
    </submittedName>
</protein>
<geneLocation type="plasmid" evidence="7">
    <name>cbm2589_p</name>
</geneLocation>
<evidence type="ECO:0000313" key="4">
    <source>
        <dbReference type="EMBL" id="SPC25283.1"/>
    </source>
</evidence>
<evidence type="ECO:0000313" key="5">
    <source>
        <dbReference type="EMBL" id="SPD69660.1"/>
    </source>
</evidence>
<evidence type="ECO:0000313" key="3">
    <source>
        <dbReference type="EMBL" id="SOY78022.1"/>
    </source>
</evidence>
<dbReference type="Proteomes" id="UP000256297">
    <property type="component" value="Plasmid CBM2589_p"/>
</dbReference>
<evidence type="ECO:0000256" key="1">
    <source>
        <dbReference type="SAM" id="MobiDB-lite"/>
    </source>
</evidence>
<geneLocation type="plasmid" evidence="9">
    <name>cbm2594_p</name>
</geneLocation>
<geneLocation type="plasmid" evidence="5">
    <name>CBM2636p</name>
</geneLocation>
<feature type="region of interest" description="Disordered" evidence="1">
    <location>
        <begin position="12"/>
        <end position="31"/>
    </location>
</feature>
<sequence>MVGAAVAAHAAVSAIKRTAQKKNQGTSGAEH</sequence>
<dbReference type="EMBL" id="LT984815">
    <property type="protein sequence ID" value="SPD69660.1"/>
    <property type="molecule type" value="Genomic_DNA"/>
</dbReference>